<dbReference type="EMBL" id="JARBHB010000009">
    <property type="protein sequence ID" value="KAJ8875024.1"/>
    <property type="molecule type" value="Genomic_DNA"/>
</dbReference>
<name>A0ABQ9GSQ4_9NEOP</name>
<comment type="caution">
    <text evidence="1">The sequence shown here is derived from an EMBL/GenBank/DDBJ whole genome shotgun (WGS) entry which is preliminary data.</text>
</comment>
<evidence type="ECO:0000313" key="1">
    <source>
        <dbReference type="EMBL" id="KAJ8875024.1"/>
    </source>
</evidence>
<gene>
    <name evidence="1" type="ORF">PR048_022914</name>
</gene>
<proteinExistence type="predicted"/>
<protein>
    <submittedName>
        <fullName evidence="1">Uncharacterized protein</fullName>
    </submittedName>
</protein>
<organism evidence="1 2">
    <name type="scientific">Dryococelus australis</name>
    <dbReference type="NCBI Taxonomy" id="614101"/>
    <lineage>
        <taxon>Eukaryota</taxon>
        <taxon>Metazoa</taxon>
        <taxon>Ecdysozoa</taxon>
        <taxon>Arthropoda</taxon>
        <taxon>Hexapoda</taxon>
        <taxon>Insecta</taxon>
        <taxon>Pterygota</taxon>
        <taxon>Neoptera</taxon>
        <taxon>Polyneoptera</taxon>
        <taxon>Phasmatodea</taxon>
        <taxon>Verophasmatodea</taxon>
        <taxon>Anareolatae</taxon>
        <taxon>Phasmatidae</taxon>
        <taxon>Eurycanthinae</taxon>
        <taxon>Dryococelus</taxon>
    </lineage>
</organism>
<reference evidence="1 2" key="1">
    <citation type="submission" date="2023-02" db="EMBL/GenBank/DDBJ databases">
        <title>LHISI_Scaffold_Assembly.</title>
        <authorList>
            <person name="Stuart O.P."/>
            <person name="Cleave R."/>
            <person name="Magrath M.J.L."/>
            <person name="Mikheyev A.S."/>
        </authorList>
    </citation>
    <scope>NUCLEOTIDE SEQUENCE [LARGE SCALE GENOMIC DNA]</scope>
    <source>
        <strain evidence="1">Daus_M_001</strain>
        <tissue evidence="1">Leg muscle</tissue>
    </source>
</reference>
<accession>A0ABQ9GSQ4</accession>
<dbReference type="Proteomes" id="UP001159363">
    <property type="component" value="Chromosome 8"/>
</dbReference>
<sequence length="272" mass="31690">MDNEKFILCDCILGNVKTVVMIRGLEGIVIATKTRDDGLWEKLVEIQEIKVHVGCREVYTRPRSITAAKRRTTDNEQQEGACAPVIRPASSFKYKNCCLQKNRRNRVTKIETFEIKQSILDKCDERKNTFSEVVKSRVRPIDLIAGEARYHHKFYVSLRNFTGFVKSGRPLNEEHDEILKLLFEYIESHDDDECRYSFLELHEIIETFLGGDICDISDYVLRTRLRDHFKNRVVIAEASGRRHSLICFSLRIVEMTAEIIRQDIRGKTFNLT</sequence>
<evidence type="ECO:0000313" key="2">
    <source>
        <dbReference type="Proteomes" id="UP001159363"/>
    </source>
</evidence>
<keyword evidence="2" id="KW-1185">Reference proteome</keyword>